<protein>
    <submittedName>
        <fullName evidence="1">Transcriptional regulator, TetR family protein</fullName>
    </submittedName>
</protein>
<accession>D7C6A8</accession>
<evidence type="ECO:0000313" key="1">
    <source>
        <dbReference type="EMBL" id="ADI04096.1"/>
    </source>
</evidence>
<name>D7C6A8_STRBB</name>
<proteinExistence type="predicted"/>
<dbReference type="AlphaFoldDB" id="D7C6A8"/>
<dbReference type="Proteomes" id="UP000000377">
    <property type="component" value="Chromosome"/>
</dbReference>
<dbReference type="HOGENOM" id="CLU_2920618_0_0_11"/>
<organism evidence="1 2">
    <name type="scientific">Streptomyces bingchenggensis (strain BCW-1)</name>
    <dbReference type="NCBI Taxonomy" id="749414"/>
    <lineage>
        <taxon>Bacteria</taxon>
        <taxon>Bacillati</taxon>
        <taxon>Actinomycetota</taxon>
        <taxon>Actinomycetes</taxon>
        <taxon>Kitasatosporales</taxon>
        <taxon>Streptomycetaceae</taxon>
        <taxon>Streptomyces</taxon>
    </lineage>
</organism>
<dbReference type="KEGG" id="sbh:SBI_00975"/>
<reference evidence="1 2" key="1">
    <citation type="journal article" date="2010" name="J. Bacteriol.">
        <title>Genome sequence of the milbemycin-producing bacterium Streptomyces bingchenggensis.</title>
        <authorList>
            <person name="Wang X.J."/>
            <person name="Yan Y.J."/>
            <person name="Zhang B."/>
            <person name="An J."/>
            <person name="Wang J.J."/>
            <person name="Tian J."/>
            <person name="Jiang L."/>
            <person name="Chen Y.H."/>
            <person name="Huang S.X."/>
            <person name="Yin M."/>
            <person name="Zhang J."/>
            <person name="Gao A.L."/>
            <person name="Liu C.X."/>
            <person name="Zhu Z.X."/>
            <person name="Xiang W.S."/>
        </authorList>
    </citation>
    <scope>NUCLEOTIDE SEQUENCE [LARGE SCALE GENOMIC DNA]</scope>
    <source>
        <strain evidence="1 2">BCW-1</strain>
    </source>
</reference>
<dbReference type="EMBL" id="CP002047">
    <property type="protein sequence ID" value="ADI04096.1"/>
    <property type="molecule type" value="Genomic_DNA"/>
</dbReference>
<sequence>MAGYDRRLFERAGDAVARSAVDVYAALCNIDVYTVLTGERGWSPDRVERWWGEAPARELLG</sequence>
<evidence type="ECO:0000313" key="2">
    <source>
        <dbReference type="Proteomes" id="UP000000377"/>
    </source>
</evidence>
<gene>
    <name evidence="1" type="ordered locus">SBI_00975</name>
</gene>
<dbReference type="PATRIC" id="fig|749414.3.peg.997"/>
<dbReference type="RefSeq" id="WP_014173575.1">
    <property type="nucleotide sequence ID" value="NC_016582.1"/>
</dbReference>
<dbReference type="eggNOG" id="COG1309">
    <property type="taxonomic scope" value="Bacteria"/>
</dbReference>
<keyword evidence="2" id="KW-1185">Reference proteome</keyword>